<organism evidence="1 2">
    <name type="scientific">Mycolicibacterium thermoresistibile</name>
    <name type="common">Mycobacterium thermoresistibile</name>
    <dbReference type="NCBI Taxonomy" id="1797"/>
    <lineage>
        <taxon>Bacteria</taxon>
        <taxon>Bacillati</taxon>
        <taxon>Actinomycetota</taxon>
        <taxon>Actinomycetes</taxon>
        <taxon>Mycobacteriales</taxon>
        <taxon>Mycobacteriaceae</taxon>
        <taxon>Mycolicibacterium</taxon>
    </lineage>
</organism>
<dbReference type="Proteomes" id="UP000069654">
    <property type="component" value="Unassembled WGS sequence"/>
</dbReference>
<reference evidence="1 2" key="1">
    <citation type="journal article" date="2016" name="Genome Announc.">
        <title>Draft Genome Sequences of Five Rapidly Growing Mycobacterium Species, M. thermoresistibile, M. fortuitum subsp. acetamidolyticum, M. canariasense, M. brisbanense, and M. novocastrense.</title>
        <authorList>
            <person name="Katahira K."/>
            <person name="Ogura Y."/>
            <person name="Gotoh Y."/>
            <person name="Hayashi T."/>
        </authorList>
    </citation>
    <scope>NUCLEOTIDE SEQUENCE [LARGE SCALE GENOMIC DNA]</scope>
    <source>
        <strain evidence="1 2">JCM6362</strain>
    </source>
</reference>
<gene>
    <name evidence="1" type="ORF">RMCT_1214</name>
</gene>
<dbReference type="AlphaFoldDB" id="A0A117ILU6"/>
<comment type="caution">
    <text evidence="1">The sequence shown here is derived from an EMBL/GenBank/DDBJ whole genome shotgun (WGS) entry which is preliminary data.</text>
</comment>
<evidence type="ECO:0000313" key="2">
    <source>
        <dbReference type="Proteomes" id="UP000069654"/>
    </source>
</evidence>
<proteinExistence type="predicted"/>
<reference evidence="2" key="2">
    <citation type="submission" date="2016-02" db="EMBL/GenBank/DDBJ databases">
        <title>Draft genome sequence of five rapidly growing Mycobacterium species.</title>
        <authorList>
            <person name="Katahira K."/>
            <person name="Gotou Y."/>
            <person name="Iida K."/>
            <person name="Ogura Y."/>
            <person name="Hayashi T."/>
        </authorList>
    </citation>
    <scope>NUCLEOTIDE SEQUENCE [LARGE SCALE GENOMIC DNA]</scope>
    <source>
        <strain evidence="2">JCM6362</strain>
    </source>
</reference>
<accession>A0A117ILU6</accession>
<name>A0A117ILU6_MYCTH</name>
<protein>
    <submittedName>
        <fullName evidence="1">Uncharacterized protein</fullName>
    </submittedName>
</protein>
<dbReference type="EMBL" id="BCTB01000005">
    <property type="protein sequence ID" value="GAT14243.1"/>
    <property type="molecule type" value="Genomic_DNA"/>
</dbReference>
<evidence type="ECO:0000313" key="1">
    <source>
        <dbReference type="EMBL" id="GAT14243.1"/>
    </source>
</evidence>
<sequence length="83" mass="8337">MQPVVIPADQYQVVEVGGAAVFPVPDVMGMQTTGGPATGHRAGPVAVFQGTAQPTADLPGVARGSSLVAVRSRLAIALRASRG</sequence>